<sequence length="54" mass="6277">MGSHNGNKGNDVDVVVTVSEQGCALLWWSEILLQIWWWWWMEMVLQIWCGGGQV</sequence>
<organism evidence="1 2">
    <name type="scientific">Trifolium medium</name>
    <dbReference type="NCBI Taxonomy" id="97028"/>
    <lineage>
        <taxon>Eukaryota</taxon>
        <taxon>Viridiplantae</taxon>
        <taxon>Streptophyta</taxon>
        <taxon>Embryophyta</taxon>
        <taxon>Tracheophyta</taxon>
        <taxon>Spermatophyta</taxon>
        <taxon>Magnoliopsida</taxon>
        <taxon>eudicotyledons</taxon>
        <taxon>Gunneridae</taxon>
        <taxon>Pentapetalae</taxon>
        <taxon>rosids</taxon>
        <taxon>fabids</taxon>
        <taxon>Fabales</taxon>
        <taxon>Fabaceae</taxon>
        <taxon>Papilionoideae</taxon>
        <taxon>50 kb inversion clade</taxon>
        <taxon>NPAAA clade</taxon>
        <taxon>Hologalegina</taxon>
        <taxon>IRL clade</taxon>
        <taxon>Trifolieae</taxon>
        <taxon>Trifolium</taxon>
    </lineage>
</organism>
<dbReference type="EMBL" id="LXQA010506165">
    <property type="protein sequence ID" value="MCI56050.1"/>
    <property type="molecule type" value="Genomic_DNA"/>
</dbReference>
<feature type="non-terminal residue" evidence="1">
    <location>
        <position position="54"/>
    </location>
</feature>
<comment type="caution">
    <text evidence="1">The sequence shown here is derived from an EMBL/GenBank/DDBJ whole genome shotgun (WGS) entry which is preliminary data.</text>
</comment>
<name>A0A392T7B9_9FABA</name>
<reference evidence="1 2" key="1">
    <citation type="journal article" date="2018" name="Front. Plant Sci.">
        <title>Red Clover (Trifolium pratense) and Zigzag Clover (T. medium) - A Picture of Genomic Similarities and Differences.</title>
        <authorList>
            <person name="Dluhosova J."/>
            <person name="Istvanek J."/>
            <person name="Nedelnik J."/>
            <person name="Repkova J."/>
        </authorList>
    </citation>
    <scope>NUCLEOTIDE SEQUENCE [LARGE SCALE GENOMIC DNA]</scope>
    <source>
        <strain evidence="2">cv. 10/8</strain>
        <tissue evidence="1">Leaf</tissue>
    </source>
</reference>
<evidence type="ECO:0000313" key="2">
    <source>
        <dbReference type="Proteomes" id="UP000265520"/>
    </source>
</evidence>
<dbReference type="Proteomes" id="UP000265520">
    <property type="component" value="Unassembled WGS sequence"/>
</dbReference>
<accession>A0A392T7B9</accession>
<dbReference type="AlphaFoldDB" id="A0A392T7B9"/>
<proteinExistence type="predicted"/>
<evidence type="ECO:0000313" key="1">
    <source>
        <dbReference type="EMBL" id="MCI56050.1"/>
    </source>
</evidence>
<keyword evidence="2" id="KW-1185">Reference proteome</keyword>
<protein>
    <submittedName>
        <fullName evidence="1">Uncharacterized protein</fullName>
    </submittedName>
</protein>